<gene>
    <name evidence="2" type="primary">Acey_s0101.g3355</name>
    <name evidence="2" type="ORF">Y032_0101g3355</name>
</gene>
<dbReference type="Proteomes" id="UP000024635">
    <property type="component" value="Unassembled WGS sequence"/>
</dbReference>
<organism evidence="2 3">
    <name type="scientific">Ancylostoma ceylanicum</name>
    <dbReference type="NCBI Taxonomy" id="53326"/>
    <lineage>
        <taxon>Eukaryota</taxon>
        <taxon>Metazoa</taxon>
        <taxon>Ecdysozoa</taxon>
        <taxon>Nematoda</taxon>
        <taxon>Chromadorea</taxon>
        <taxon>Rhabditida</taxon>
        <taxon>Rhabditina</taxon>
        <taxon>Rhabditomorpha</taxon>
        <taxon>Strongyloidea</taxon>
        <taxon>Ancylostomatidae</taxon>
        <taxon>Ancylostomatinae</taxon>
        <taxon>Ancylostoma</taxon>
    </lineage>
</organism>
<comment type="caution">
    <text evidence="2">The sequence shown here is derived from an EMBL/GenBank/DDBJ whole genome shotgun (WGS) entry which is preliminary data.</text>
</comment>
<dbReference type="AlphaFoldDB" id="A0A016TGV4"/>
<feature type="compositionally biased region" description="Basic residues" evidence="1">
    <location>
        <begin position="84"/>
        <end position="96"/>
    </location>
</feature>
<evidence type="ECO:0000313" key="2">
    <source>
        <dbReference type="EMBL" id="EYC02189.1"/>
    </source>
</evidence>
<accession>A0A016TGV4</accession>
<sequence length="96" mass="10938">MDSTETVLILLRKWRKDRLFEDGTPALRFALASCFRAATSAQPNIENAPARFLLNISVLSQNCMLHSCQGFSSWNSLQDDTKSGKFHRKSREKSIF</sequence>
<reference evidence="3" key="1">
    <citation type="journal article" date="2015" name="Nat. Genet.">
        <title>The genome and transcriptome of the zoonotic hookworm Ancylostoma ceylanicum identify infection-specific gene families.</title>
        <authorList>
            <person name="Schwarz E.M."/>
            <person name="Hu Y."/>
            <person name="Antoshechkin I."/>
            <person name="Miller M.M."/>
            <person name="Sternberg P.W."/>
            <person name="Aroian R.V."/>
        </authorList>
    </citation>
    <scope>NUCLEOTIDE SEQUENCE</scope>
    <source>
        <strain evidence="3">HY135</strain>
    </source>
</reference>
<evidence type="ECO:0000256" key="1">
    <source>
        <dbReference type="SAM" id="MobiDB-lite"/>
    </source>
</evidence>
<evidence type="ECO:0000313" key="3">
    <source>
        <dbReference type="Proteomes" id="UP000024635"/>
    </source>
</evidence>
<dbReference type="EMBL" id="JARK01001437">
    <property type="protein sequence ID" value="EYC02189.1"/>
    <property type="molecule type" value="Genomic_DNA"/>
</dbReference>
<protein>
    <submittedName>
        <fullName evidence="2">Uncharacterized protein</fullName>
    </submittedName>
</protein>
<proteinExistence type="predicted"/>
<name>A0A016TGV4_9BILA</name>
<keyword evidence="3" id="KW-1185">Reference proteome</keyword>
<feature type="region of interest" description="Disordered" evidence="1">
    <location>
        <begin position="77"/>
        <end position="96"/>
    </location>
</feature>